<proteinExistence type="predicted"/>
<comment type="caution">
    <text evidence="2">The sequence shown here is derived from an EMBL/GenBank/DDBJ whole genome shotgun (WGS) entry which is preliminary data.</text>
</comment>
<feature type="coiled-coil region" evidence="1">
    <location>
        <begin position="258"/>
        <end position="288"/>
    </location>
</feature>
<dbReference type="RefSeq" id="WP_269427982.1">
    <property type="nucleotide sequence ID" value="NZ_JAPWGM010000004.1"/>
</dbReference>
<accession>A0ABT4LAI1</accession>
<evidence type="ECO:0000256" key="1">
    <source>
        <dbReference type="SAM" id="Coils"/>
    </source>
</evidence>
<organism evidence="2 3">
    <name type="scientific">Pedobacter punctiformis</name>
    <dbReference type="NCBI Taxonomy" id="3004097"/>
    <lineage>
        <taxon>Bacteria</taxon>
        <taxon>Pseudomonadati</taxon>
        <taxon>Bacteroidota</taxon>
        <taxon>Sphingobacteriia</taxon>
        <taxon>Sphingobacteriales</taxon>
        <taxon>Sphingobacteriaceae</taxon>
        <taxon>Pedobacter</taxon>
    </lineage>
</organism>
<evidence type="ECO:0000313" key="2">
    <source>
        <dbReference type="EMBL" id="MCZ4244929.1"/>
    </source>
</evidence>
<protein>
    <recommendedName>
        <fullName evidence="4">DUF1351 domain-containing protein</fullName>
    </recommendedName>
</protein>
<name>A0ABT4LAI1_9SPHI</name>
<sequence>MELQIITPQEIQSASQVLSTTKSWVAAYQKKEAILIAIADKEGIKLSVDTDSAINDFLASLKKATKNANDARSPFTRRLDEIKGYFTAEENLLKGLENKLQGKRDASVKAYTQEKAEQARKDQLKLDQAKARIELFAEAEAQIRNQYAAILATDKQRLLEAFEEATLENITILEDVFKADVLPLSKDIWDSLKADISNPLLYPLASTITDELEDICNRAKEGKFEKVAPHYQSEIKNYADHLLSLIPERRAELEEGKASAAAEELRKEQEAAAQLQQQQSEERQAEQVKTQIGAAVIDVKIEQAHRGLSIPKASAIESYGIEVLEQAGWSEIFKFYTTHCDKDITEKTTMNTMKLFAEAEAKRSGTIIESAYLHYEPKYKALTRNTKKAA</sequence>
<keyword evidence="1" id="KW-0175">Coiled coil</keyword>
<reference evidence="2" key="1">
    <citation type="submission" date="2022-12" db="EMBL/GenBank/DDBJ databases">
        <title>Genome sequence of HCMS5-2.</title>
        <authorList>
            <person name="Woo H."/>
        </authorList>
    </citation>
    <scope>NUCLEOTIDE SEQUENCE</scope>
    <source>
        <strain evidence="2">HCMS5-2</strain>
    </source>
</reference>
<evidence type="ECO:0000313" key="3">
    <source>
        <dbReference type="Proteomes" id="UP001144347"/>
    </source>
</evidence>
<dbReference type="Proteomes" id="UP001144347">
    <property type="component" value="Unassembled WGS sequence"/>
</dbReference>
<evidence type="ECO:0008006" key="4">
    <source>
        <dbReference type="Google" id="ProtNLM"/>
    </source>
</evidence>
<dbReference type="EMBL" id="JAPWGM010000004">
    <property type="protein sequence ID" value="MCZ4244929.1"/>
    <property type="molecule type" value="Genomic_DNA"/>
</dbReference>
<keyword evidence="3" id="KW-1185">Reference proteome</keyword>
<gene>
    <name evidence="2" type="ORF">O0955_13030</name>
</gene>